<proteinExistence type="predicted"/>
<dbReference type="AlphaFoldDB" id="A0A1S1YWL6"/>
<dbReference type="STRING" id="915059.NH26_03165"/>
<dbReference type="EMBL" id="JRYR02000001">
    <property type="protein sequence ID" value="OHX65417.1"/>
    <property type="molecule type" value="Genomic_DNA"/>
</dbReference>
<organism evidence="1 2">
    <name type="scientific">Flammeovirga pacifica</name>
    <dbReference type="NCBI Taxonomy" id="915059"/>
    <lineage>
        <taxon>Bacteria</taxon>
        <taxon>Pseudomonadati</taxon>
        <taxon>Bacteroidota</taxon>
        <taxon>Cytophagia</taxon>
        <taxon>Cytophagales</taxon>
        <taxon>Flammeovirgaceae</taxon>
        <taxon>Flammeovirga</taxon>
    </lineage>
</organism>
<comment type="caution">
    <text evidence="1">The sequence shown here is derived from an EMBL/GenBank/DDBJ whole genome shotgun (WGS) entry which is preliminary data.</text>
</comment>
<dbReference type="Proteomes" id="UP000179797">
    <property type="component" value="Unassembled WGS sequence"/>
</dbReference>
<gene>
    <name evidence="1" type="ORF">NH26_03165</name>
</gene>
<evidence type="ECO:0000313" key="1">
    <source>
        <dbReference type="EMBL" id="OHX65417.1"/>
    </source>
</evidence>
<sequence>MKVGTHKFLSKVMKKNIGLLLFLLTSCVYTIKHEDGFYHYSYCTAIAGEKSEYHLFKSPQNNEVDSIDLIIKMIEKKLKNILILLHLLNTV</sequence>
<evidence type="ECO:0000313" key="2">
    <source>
        <dbReference type="Proteomes" id="UP000179797"/>
    </source>
</evidence>
<protein>
    <recommendedName>
        <fullName evidence="3">Lipoprotein</fullName>
    </recommendedName>
</protein>
<keyword evidence="2" id="KW-1185">Reference proteome</keyword>
<dbReference type="PROSITE" id="PS51257">
    <property type="entry name" value="PROKAR_LIPOPROTEIN"/>
    <property type="match status" value="1"/>
</dbReference>
<accession>A0A1S1YWL6</accession>
<name>A0A1S1YWL6_FLAPC</name>
<reference evidence="1 2" key="1">
    <citation type="journal article" date="2012" name="Int. J. Syst. Evol. Microbiol.">
        <title>Flammeovirga pacifica sp. nov., isolated from deep-sea sediment.</title>
        <authorList>
            <person name="Xu H."/>
            <person name="Fu Y."/>
            <person name="Yang N."/>
            <person name="Ding Z."/>
            <person name="Lai Q."/>
            <person name="Zeng R."/>
        </authorList>
    </citation>
    <scope>NUCLEOTIDE SEQUENCE [LARGE SCALE GENOMIC DNA]</scope>
    <source>
        <strain evidence="2">DSM 24597 / LMG 26175 / WPAGA1</strain>
    </source>
</reference>
<evidence type="ECO:0008006" key="3">
    <source>
        <dbReference type="Google" id="ProtNLM"/>
    </source>
</evidence>